<dbReference type="InterPro" id="IPR050109">
    <property type="entry name" value="HTH-type_TetR-like_transc_reg"/>
</dbReference>
<dbReference type="PROSITE" id="PS01081">
    <property type="entry name" value="HTH_TETR_1"/>
    <property type="match status" value="1"/>
</dbReference>
<feature type="DNA-binding region" description="H-T-H motif" evidence="2">
    <location>
        <begin position="35"/>
        <end position="54"/>
    </location>
</feature>
<keyword evidence="1 2" id="KW-0238">DNA-binding</keyword>
<dbReference type="PROSITE" id="PS50977">
    <property type="entry name" value="HTH_TETR_2"/>
    <property type="match status" value="1"/>
</dbReference>
<evidence type="ECO:0000256" key="2">
    <source>
        <dbReference type="PROSITE-ProRule" id="PRU00335"/>
    </source>
</evidence>
<dbReference type="EMBL" id="JBEJUE010000060">
    <property type="protein sequence ID" value="MER0429450.1"/>
    <property type="molecule type" value="Genomic_DNA"/>
</dbReference>
<dbReference type="Gene3D" id="1.10.357.10">
    <property type="entry name" value="Tetracycline Repressor, domain 2"/>
    <property type="match status" value="1"/>
</dbReference>
<reference evidence="4 5" key="1">
    <citation type="submission" date="2024-01" db="EMBL/GenBank/DDBJ databases">
        <title>Metagenomic exploration of the rhizosphere soil microbial community and their significance in facilitating the development of wild simulated ginseng.</title>
        <authorList>
            <person name="Huang J."/>
        </authorList>
    </citation>
    <scope>NUCLEOTIDE SEQUENCE [LARGE SCALE GENOMIC DNA]</scope>
    <source>
        <strain evidence="4 5">WY141</strain>
    </source>
</reference>
<evidence type="ECO:0000313" key="5">
    <source>
        <dbReference type="Proteomes" id="UP001456562"/>
    </source>
</evidence>
<evidence type="ECO:0000313" key="4">
    <source>
        <dbReference type="EMBL" id="MER0429450.1"/>
    </source>
</evidence>
<dbReference type="PANTHER" id="PTHR30055:SF223">
    <property type="entry name" value="HTH-TYPE TRANSCRIPTIONAL REGULATOR UIDR"/>
    <property type="match status" value="1"/>
</dbReference>
<feature type="domain" description="HTH tetR-type" evidence="3">
    <location>
        <begin position="12"/>
        <end position="72"/>
    </location>
</feature>
<gene>
    <name evidence="4" type="ORF">ABR748_35425</name>
</gene>
<dbReference type="Proteomes" id="UP001456562">
    <property type="component" value="Unassembled WGS sequence"/>
</dbReference>
<sequence length="202" mass="21950">MDSPGRREQNKQRTRKAIEEAAARLFDEHGFAGTTIRDIATAAGVGERTLFRYFPTKESLVAGQVRELIPLLAQLLADRPVQEPPYTAMRNAVLELASQHDVPPAIFITGPPGRLGPDTRTDRFLLSDLEAAMAETLHQRLAAVGNEADPARLRLQAAVKARAGVSALRALFTVYADEIAEPRTIGQLSDLVQDAFAALEGP</sequence>
<name>A0ABV1QE69_STRMI</name>
<organism evidence="4 5">
    <name type="scientific">Streptomyces microflavus</name>
    <name type="common">Streptomyces lipmanii</name>
    <dbReference type="NCBI Taxonomy" id="1919"/>
    <lineage>
        <taxon>Bacteria</taxon>
        <taxon>Bacillati</taxon>
        <taxon>Actinomycetota</taxon>
        <taxon>Actinomycetes</taxon>
        <taxon>Kitasatosporales</taxon>
        <taxon>Streptomycetaceae</taxon>
        <taxon>Streptomyces</taxon>
    </lineage>
</organism>
<dbReference type="RefSeq" id="WP_350241459.1">
    <property type="nucleotide sequence ID" value="NZ_JBEJUE010000060.1"/>
</dbReference>
<dbReference type="Pfam" id="PF00440">
    <property type="entry name" value="TetR_N"/>
    <property type="match status" value="1"/>
</dbReference>
<dbReference type="SUPFAM" id="SSF46689">
    <property type="entry name" value="Homeodomain-like"/>
    <property type="match status" value="1"/>
</dbReference>
<proteinExistence type="predicted"/>
<dbReference type="PANTHER" id="PTHR30055">
    <property type="entry name" value="HTH-TYPE TRANSCRIPTIONAL REGULATOR RUTR"/>
    <property type="match status" value="1"/>
</dbReference>
<protein>
    <submittedName>
        <fullName evidence="4">Helix-turn-helix domain-containing protein</fullName>
    </submittedName>
</protein>
<dbReference type="InterPro" id="IPR001647">
    <property type="entry name" value="HTH_TetR"/>
</dbReference>
<accession>A0ABV1QE69</accession>
<keyword evidence="5" id="KW-1185">Reference proteome</keyword>
<dbReference type="PRINTS" id="PR00455">
    <property type="entry name" value="HTHTETR"/>
</dbReference>
<evidence type="ECO:0000256" key="1">
    <source>
        <dbReference type="ARBA" id="ARBA00023125"/>
    </source>
</evidence>
<dbReference type="InterPro" id="IPR023772">
    <property type="entry name" value="DNA-bd_HTH_TetR-type_CS"/>
</dbReference>
<comment type="caution">
    <text evidence="4">The sequence shown here is derived from an EMBL/GenBank/DDBJ whole genome shotgun (WGS) entry which is preliminary data.</text>
</comment>
<evidence type="ECO:0000259" key="3">
    <source>
        <dbReference type="PROSITE" id="PS50977"/>
    </source>
</evidence>
<dbReference type="InterPro" id="IPR009057">
    <property type="entry name" value="Homeodomain-like_sf"/>
</dbReference>